<dbReference type="EMBL" id="CASHTH010001613">
    <property type="protein sequence ID" value="CAI8017285.1"/>
    <property type="molecule type" value="Genomic_DNA"/>
</dbReference>
<dbReference type="Proteomes" id="UP001174909">
    <property type="component" value="Unassembled WGS sequence"/>
</dbReference>
<accession>A0AA35RT76</accession>
<comment type="caution">
    <text evidence="1">The sequence shown here is derived from an EMBL/GenBank/DDBJ whole genome shotgun (WGS) entry which is preliminary data.</text>
</comment>
<sequence>MKEGSTTPQGARRSPCFSHEDIVGAPVQHSLGTLVGSDQQPW</sequence>
<feature type="non-terminal residue" evidence="1">
    <location>
        <position position="1"/>
    </location>
</feature>
<keyword evidence="2" id="KW-1185">Reference proteome</keyword>
<evidence type="ECO:0000313" key="2">
    <source>
        <dbReference type="Proteomes" id="UP001174909"/>
    </source>
</evidence>
<dbReference type="AlphaFoldDB" id="A0AA35RT76"/>
<evidence type="ECO:0000313" key="1">
    <source>
        <dbReference type="EMBL" id="CAI8017285.1"/>
    </source>
</evidence>
<reference evidence="1" key="1">
    <citation type="submission" date="2023-03" db="EMBL/GenBank/DDBJ databases">
        <authorList>
            <person name="Steffen K."/>
            <person name="Cardenas P."/>
        </authorList>
    </citation>
    <scope>NUCLEOTIDE SEQUENCE</scope>
</reference>
<gene>
    <name evidence="1" type="ORF">GBAR_LOCUS10521</name>
</gene>
<proteinExistence type="predicted"/>
<name>A0AA35RT76_GEOBA</name>
<protein>
    <submittedName>
        <fullName evidence="1">Uncharacterized protein</fullName>
    </submittedName>
</protein>
<organism evidence="1 2">
    <name type="scientific">Geodia barretti</name>
    <name type="common">Barrett's horny sponge</name>
    <dbReference type="NCBI Taxonomy" id="519541"/>
    <lineage>
        <taxon>Eukaryota</taxon>
        <taxon>Metazoa</taxon>
        <taxon>Porifera</taxon>
        <taxon>Demospongiae</taxon>
        <taxon>Heteroscleromorpha</taxon>
        <taxon>Tetractinellida</taxon>
        <taxon>Astrophorina</taxon>
        <taxon>Geodiidae</taxon>
        <taxon>Geodia</taxon>
    </lineage>
</organism>